<dbReference type="Proteomes" id="UP000177053">
    <property type="component" value="Unassembled WGS sequence"/>
</dbReference>
<feature type="domain" description="CBU-0592-like" evidence="2">
    <location>
        <begin position="5"/>
        <end position="73"/>
    </location>
</feature>
<gene>
    <name evidence="3" type="ORF">A2Z22_02765</name>
</gene>
<keyword evidence="1" id="KW-0812">Transmembrane</keyword>
<protein>
    <recommendedName>
        <fullName evidence="2">CBU-0592-like domain-containing protein</fullName>
    </recommendedName>
</protein>
<evidence type="ECO:0000313" key="4">
    <source>
        <dbReference type="Proteomes" id="UP000177053"/>
    </source>
</evidence>
<feature type="transmembrane region" description="Helical" evidence="1">
    <location>
        <begin position="36"/>
        <end position="69"/>
    </location>
</feature>
<reference evidence="3 4" key="1">
    <citation type="journal article" date="2016" name="Nat. Commun.">
        <title>Thousands of microbial genomes shed light on interconnected biogeochemical processes in an aquifer system.</title>
        <authorList>
            <person name="Anantharaman K."/>
            <person name="Brown C.T."/>
            <person name="Hug L.A."/>
            <person name="Sharon I."/>
            <person name="Castelle C.J."/>
            <person name="Probst A.J."/>
            <person name="Thomas B.C."/>
            <person name="Singh A."/>
            <person name="Wilkins M.J."/>
            <person name="Karaoz U."/>
            <person name="Brodie E.L."/>
            <person name="Williams K.H."/>
            <person name="Hubbard S.S."/>
            <person name="Banfield J.F."/>
        </authorList>
    </citation>
    <scope>NUCLEOTIDE SEQUENCE [LARGE SCALE GENOMIC DNA]</scope>
</reference>
<name>A0A1F7X6S1_9BACT</name>
<dbReference type="EMBL" id="MGFS01000028">
    <property type="protein sequence ID" value="OGM10784.1"/>
    <property type="molecule type" value="Genomic_DNA"/>
</dbReference>
<evidence type="ECO:0000256" key="1">
    <source>
        <dbReference type="SAM" id="Phobius"/>
    </source>
</evidence>
<dbReference type="AlphaFoldDB" id="A0A1F7X6S1"/>
<proteinExistence type="predicted"/>
<sequence>MEPKNIIGTLGASIILIAFSLNQTHKLNEDSWSYDFINLIGSVFLVIYAFTIASFPFLVLNLIWAIVSLKDLVSKKTKS</sequence>
<dbReference type="Pfam" id="PF26604">
    <property type="entry name" value="CBU_0592"/>
    <property type="match status" value="1"/>
</dbReference>
<comment type="caution">
    <text evidence="3">The sequence shown here is derived from an EMBL/GenBank/DDBJ whole genome shotgun (WGS) entry which is preliminary data.</text>
</comment>
<dbReference type="NCBIfam" id="NF047864">
    <property type="entry name" value="CBU_0592_membra"/>
    <property type="match status" value="1"/>
</dbReference>
<dbReference type="InterPro" id="IPR058058">
    <property type="entry name" value="CBU_0592-like"/>
</dbReference>
<evidence type="ECO:0000259" key="2">
    <source>
        <dbReference type="Pfam" id="PF26604"/>
    </source>
</evidence>
<organism evidence="3 4">
    <name type="scientific">Candidatus Woesebacteria bacterium RBG_16_34_12</name>
    <dbReference type="NCBI Taxonomy" id="1802480"/>
    <lineage>
        <taxon>Bacteria</taxon>
        <taxon>Candidatus Woeseibacteriota</taxon>
    </lineage>
</organism>
<evidence type="ECO:0000313" key="3">
    <source>
        <dbReference type="EMBL" id="OGM10784.1"/>
    </source>
</evidence>
<accession>A0A1F7X6S1</accession>
<keyword evidence="1" id="KW-1133">Transmembrane helix</keyword>
<keyword evidence="1" id="KW-0472">Membrane</keyword>